<sequence length="182" mass="19676">MSVLGSAGLPPLAGEDHVCADCAMSYAGTGLEAAVRALHSVPADVRGAALAVPDAHRRVRPDPATWSVVEYACHVRDVFASFTIRLHRISTEDVPALEPMFADLRVVRFRYNDADLDAVLAELDVHVAGFLDEIAATTGWDRTATRRPGELRTARWLVRHGLHEARHHTNDIAAVGRAVAGS</sequence>
<evidence type="ECO:0000259" key="1">
    <source>
        <dbReference type="Pfam" id="PF12867"/>
    </source>
</evidence>
<dbReference type="RefSeq" id="WP_147256378.1">
    <property type="nucleotide sequence ID" value="NZ_VIWU01000001.1"/>
</dbReference>
<name>A0A561SQL9_9PSEU</name>
<reference evidence="2 3" key="1">
    <citation type="submission" date="2019-06" db="EMBL/GenBank/DDBJ databases">
        <title>Sequencing the genomes of 1000 actinobacteria strains.</title>
        <authorList>
            <person name="Klenk H.-P."/>
        </authorList>
    </citation>
    <scope>NUCLEOTIDE SEQUENCE [LARGE SCALE GENOMIC DNA]</scope>
    <source>
        <strain evidence="2 3">DSM 45671</strain>
    </source>
</reference>
<proteinExistence type="predicted"/>
<dbReference type="InterPro" id="IPR034660">
    <property type="entry name" value="DinB/YfiT-like"/>
</dbReference>
<dbReference type="EMBL" id="VIWU01000001">
    <property type="protein sequence ID" value="TWF77148.1"/>
    <property type="molecule type" value="Genomic_DNA"/>
</dbReference>
<dbReference type="SUPFAM" id="SSF109854">
    <property type="entry name" value="DinB/YfiT-like putative metalloenzymes"/>
    <property type="match status" value="1"/>
</dbReference>
<dbReference type="InterPro" id="IPR024775">
    <property type="entry name" value="DinB-like"/>
</dbReference>
<dbReference type="OrthoDB" id="3376896at2"/>
<evidence type="ECO:0000313" key="2">
    <source>
        <dbReference type="EMBL" id="TWF77148.1"/>
    </source>
</evidence>
<protein>
    <submittedName>
        <fullName evidence="2">DinB family protein</fullName>
    </submittedName>
</protein>
<organism evidence="2 3">
    <name type="scientific">Pseudonocardia hierapolitana</name>
    <dbReference type="NCBI Taxonomy" id="1128676"/>
    <lineage>
        <taxon>Bacteria</taxon>
        <taxon>Bacillati</taxon>
        <taxon>Actinomycetota</taxon>
        <taxon>Actinomycetes</taxon>
        <taxon>Pseudonocardiales</taxon>
        <taxon>Pseudonocardiaceae</taxon>
        <taxon>Pseudonocardia</taxon>
    </lineage>
</organism>
<dbReference type="Pfam" id="PF12867">
    <property type="entry name" value="DinB_2"/>
    <property type="match status" value="1"/>
</dbReference>
<dbReference type="Gene3D" id="1.20.120.450">
    <property type="entry name" value="dinb family like domain"/>
    <property type="match status" value="1"/>
</dbReference>
<gene>
    <name evidence="2" type="ORF">FHX44_113053</name>
</gene>
<comment type="caution">
    <text evidence="2">The sequence shown here is derived from an EMBL/GenBank/DDBJ whole genome shotgun (WGS) entry which is preliminary data.</text>
</comment>
<feature type="domain" description="DinB-like" evidence="1">
    <location>
        <begin position="38"/>
        <end position="171"/>
    </location>
</feature>
<dbReference type="AlphaFoldDB" id="A0A561SQL9"/>
<accession>A0A561SQL9</accession>
<dbReference type="Proteomes" id="UP000321261">
    <property type="component" value="Unassembled WGS sequence"/>
</dbReference>
<evidence type="ECO:0000313" key="3">
    <source>
        <dbReference type="Proteomes" id="UP000321261"/>
    </source>
</evidence>
<keyword evidence="3" id="KW-1185">Reference proteome</keyword>